<feature type="non-terminal residue" evidence="6">
    <location>
        <position position="262"/>
    </location>
</feature>
<evidence type="ECO:0000256" key="4">
    <source>
        <dbReference type="PROSITE-ProRule" id="PRU01240"/>
    </source>
</evidence>
<dbReference type="PROSITE" id="PS51892">
    <property type="entry name" value="SUBTILASE"/>
    <property type="match status" value="1"/>
</dbReference>
<dbReference type="SUPFAM" id="SSF54897">
    <property type="entry name" value="Protease propeptides/inhibitors"/>
    <property type="match status" value="1"/>
</dbReference>
<evidence type="ECO:0000259" key="5">
    <source>
        <dbReference type="Pfam" id="PF00082"/>
    </source>
</evidence>
<keyword evidence="2" id="KW-0378">Hydrolase</keyword>
<sequence length="262" mass="28297">MAVGWASPRAPIYVSSWAVRVSQGYQEIERLARKFGFVNLGPRASEAPTWAPGWGKRKEGGLAPVLGGAPSGEPGPSHAVAPLYSQIFPDGQYFHLRHRGVVQWFQQQTVQRRVKRSLVVPTDPWFSKQWYMGIVVSVLDDGIEKDHPDLWANYVSLHGTRCAGEVAAMANNRFCGAGVAYNARIGGTQARRGAGGVFTEAACAGVRMLDGTITDVIEAQPAGGVLASRAAAPSPILRVMHVRKNVSACIGHANYIRSLEHV</sequence>
<dbReference type="InterPro" id="IPR000209">
    <property type="entry name" value="Peptidase_S8/S53_dom"/>
</dbReference>
<dbReference type="GO" id="GO:0016486">
    <property type="term" value="P:peptide hormone processing"/>
    <property type="evidence" value="ECO:0007669"/>
    <property type="project" value="TreeGrafter"/>
</dbReference>
<comment type="similarity">
    <text evidence="4">Belongs to the peptidase S8 family.</text>
</comment>
<comment type="caution">
    <text evidence="4">Lacks conserved residue(s) required for the propagation of feature annotation.</text>
</comment>
<evidence type="ECO:0000313" key="7">
    <source>
        <dbReference type="Proteomes" id="UP000437017"/>
    </source>
</evidence>
<name>A0A643BTP8_BALPH</name>
<dbReference type="EMBL" id="SGJD01004864">
    <property type="protein sequence ID" value="KAB0391038.1"/>
    <property type="molecule type" value="Genomic_DNA"/>
</dbReference>
<dbReference type="GO" id="GO:0000139">
    <property type="term" value="C:Golgi membrane"/>
    <property type="evidence" value="ECO:0007669"/>
    <property type="project" value="TreeGrafter"/>
</dbReference>
<evidence type="ECO:0000256" key="3">
    <source>
        <dbReference type="ARBA" id="ARBA00022825"/>
    </source>
</evidence>
<keyword evidence="1" id="KW-0645">Protease</keyword>
<dbReference type="Gene3D" id="3.40.50.200">
    <property type="entry name" value="Peptidase S8/S53 domain"/>
    <property type="match status" value="1"/>
</dbReference>
<keyword evidence="7" id="KW-1185">Reference proteome</keyword>
<dbReference type="SUPFAM" id="SSF52743">
    <property type="entry name" value="Subtilisin-like"/>
    <property type="match status" value="1"/>
</dbReference>
<dbReference type="InterPro" id="IPR036852">
    <property type="entry name" value="Peptidase_S8/S53_dom_sf"/>
</dbReference>
<dbReference type="InterPro" id="IPR022398">
    <property type="entry name" value="Peptidase_S8_His-AS"/>
</dbReference>
<dbReference type="PROSITE" id="PS00137">
    <property type="entry name" value="SUBTILASE_HIS"/>
    <property type="match status" value="1"/>
</dbReference>
<reference evidence="6 7" key="1">
    <citation type="journal article" date="2019" name="PLoS ONE">
        <title>Genomic analyses reveal an absence of contemporary introgressive admixture between fin whales and blue whales, despite known hybrids.</title>
        <authorList>
            <person name="Westbury M.V."/>
            <person name="Petersen B."/>
            <person name="Lorenzen E.D."/>
        </authorList>
    </citation>
    <scope>NUCLEOTIDE SEQUENCE [LARGE SCALE GENOMIC DNA]</scope>
    <source>
        <strain evidence="6">FinWhale-01</strain>
    </source>
</reference>
<dbReference type="OrthoDB" id="300641at2759"/>
<dbReference type="PANTHER" id="PTHR42884">
    <property type="entry name" value="PROPROTEIN CONVERTASE SUBTILISIN/KEXIN-RELATED"/>
    <property type="match status" value="1"/>
</dbReference>
<dbReference type="PROSITE" id="PS00136">
    <property type="entry name" value="SUBTILASE_ASP"/>
    <property type="match status" value="1"/>
</dbReference>
<dbReference type="Pfam" id="PF00082">
    <property type="entry name" value="Peptidase_S8"/>
    <property type="match status" value="1"/>
</dbReference>
<dbReference type="GO" id="GO:0004252">
    <property type="term" value="F:serine-type endopeptidase activity"/>
    <property type="evidence" value="ECO:0007669"/>
    <property type="project" value="InterPro"/>
</dbReference>
<dbReference type="PRINTS" id="PR00723">
    <property type="entry name" value="SUBTILISIN"/>
</dbReference>
<dbReference type="InterPro" id="IPR038466">
    <property type="entry name" value="S8_pro-domain_sf"/>
</dbReference>
<gene>
    <name evidence="6" type="ORF">E2I00_006608</name>
</gene>
<comment type="caution">
    <text evidence="6">The sequence shown here is derived from an EMBL/GenBank/DDBJ whole genome shotgun (WGS) entry which is preliminary data.</text>
</comment>
<dbReference type="Proteomes" id="UP000437017">
    <property type="component" value="Unassembled WGS sequence"/>
</dbReference>
<dbReference type="AlphaFoldDB" id="A0A643BTP8"/>
<evidence type="ECO:0000256" key="2">
    <source>
        <dbReference type="ARBA" id="ARBA00022801"/>
    </source>
</evidence>
<proteinExistence type="inferred from homology"/>
<evidence type="ECO:0000313" key="6">
    <source>
        <dbReference type="EMBL" id="KAB0391038.1"/>
    </source>
</evidence>
<accession>A0A643BTP8</accession>
<dbReference type="InterPro" id="IPR015500">
    <property type="entry name" value="Peptidase_S8_subtilisin-rel"/>
</dbReference>
<dbReference type="GO" id="GO:0005802">
    <property type="term" value="C:trans-Golgi network"/>
    <property type="evidence" value="ECO:0007669"/>
    <property type="project" value="TreeGrafter"/>
</dbReference>
<dbReference type="Gene3D" id="3.30.70.850">
    <property type="entry name" value="Peptidase S8, pro-domain"/>
    <property type="match status" value="1"/>
</dbReference>
<organism evidence="6 7">
    <name type="scientific">Balaenoptera physalus</name>
    <name type="common">Fin whale</name>
    <name type="synonym">Balaena physalus</name>
    <dbReference type="NCBI Taxonomy" id="9770"/>
    <lineage>
        <taxon>Eukaryota</taxon>
        <taxon>Metazoa</taxon>
        <taxon>Chordata</taxon>
        <taxon>Craniata</taxon>
        <taxon>Vertebrata</taxon>
        <taxon>Euteleostomi</taxon>
        <taxon>Mammalia</taxon>
        <taxon>Eutheria</taxon>
        <taxon>Laurasiatheria</taxon>
        <taxon>Artiodactyla</taxon>
        <taxon>Whippomorpha</taxon>
        <taxon>Cetacea</taxon>
        <taxon>Mysticeti</taxon>
        <taxon>Balaenopteridae</taxon>
        <taxon>Balaenoptera</taxon>
    </lineage>
</organism>
<feature type="domain" description="Peptidase S8/S53" evidence="5">
    <location>
        <begin position="133"/>
        <end position="197"/>
    </location>
</feature>
<evidence type="ECO:0000256" key="1">
    <source>
        <dbReference type="ARBA" id="ARBA00022670"/>
    </source>
</evidence>
<keyword evidence="3" id="KW-0720">Serine protease</keyword>
<dbReference type="PANTHER" id="PTHR42884:SF16">
    <property type="entry name" value="PROPROTEIN CONVERTASE SUBTILISIN_KEXIN TYPE 4"/>
    <property type="match status" value="1"/>
</dbReference>
<protein>
    <recommendedName>
        <fullName evidence="5">Peptidase S8/S53 domain-containing protein</fullName>
    </recommendedName>
</protein>
<dbReference type="InterPro" id="IPR023827">
    <property type="entry name" value="Peptidase_S8_Asp-AS"/>
</dbReference>